<proteinExistence type="predicted"/>
<reference evidence="2 3" key="1">
    <citation type="submission" date="2018-06" db="EMBL/GenBank/DDBJ databases">
        <title>Three novel Pseudomonas species isolated from symptomatic oak.</title>
        <authorList>
            <person name="Bueno-Gonzalez V."/>
            <person name="Brady C."/>
        </authorList>
    </citation>
    <scope>NUCLEOTIDE SEQUENCE [LARGE SCALE GENOMIC DNA]</scope>
    <source>
        <strain evidence="2 3">P9A</strain>
    </source>
</reference>
<protein>
    <submittedName>
        <fullName evidence="2">Uncharacterized protein</fullName>
    </submittedName>
</protein>
<organism evidence="2 3">
    <name type="scientific">Phytopseudomonas daroniae</name>
    <dbReference type="NCBI Taxonomy" id="2487519"/>
    <lineage>
        <taxon>Bacteria</taxon>
        <taxon>Pseudomonadati</taxon>
        <taxon>Pseudomonadota</taxon>
        <taxon>Gammaproteobacteria</taxon>
        <taxon>Pseudomonadales</taxon>
        <taxon>Pseudomonadaceae</taxon>
        <taxon>Phytopseudomonas</taxon>
    </lineage>
</organism>
<dbReference type="AlphaFoldDB" id="A0A4Q9QGQ9"/>
<evidence type="ECO:0000313" key="2">
    <source>
        <dbReference type="EMBL" id="TBU73430.1"/>
    </source>
</evidence>
<name>A0A4Q9QGQ9_9GAMM</name>
<dbReference type="OrthoDB" id="7030545at2"/>
<dbReference type="EMBL" id="QJUI01000021">
    <property type="protein sequence ID" value="TBU73430.1"/>
    <property type="molecule type" value="Genomic_DNA"/>
</dbReference>
<dbReference type="Proteomes" id="UP000292302">
    <property type="component" value="Unassembled WGS sequence"/>
</dbReference>
<keyword evidence="3" id="KW-1185">Reference proteome</keyword>
<sequence length="114" mass="12056">MPRVCSRFSASRVAARNGLRLGAGRREWSFPCQVLQRQRRSFPAQPEGPGQFLCDAALLDGSFGPPNFASRALPRAKTGSGAAVRETGTDPNLPQADHCGPDPGPGRSDRAPAA</sequence>
<evidence type="ECO:0000256" key="1">
    <source>
        <dbReference type="SAM" id="MobiDB-lite"/>
    </source>
</evidence>
<feature type="region of interest" description="Disordered" evidence="1">
    <location>
        <begin position="69"/>
        <end position="114"/>
    </location>
</feature>
<evidence type="ECO:0000313" key="3">
    <source>
        <dbReference type="Proteomes" id="UP000292302"/>
    </source>
</evidence>
<accession>A0A4Q9QGQ9</accession>
<gene>
    <name evidence="2" type="ORF">DNK06_20670</name>
</gene>
<comment type="caution">
    <text evidence="2">The sequence shown here is derived from an EMBL/GenBank/DDBJ whole genome shotgun (WGS) entry which is preliminary data.</text>
</comment>